<reference evidence="4 5" key="1">
    <citation type="submission" date="2016-05" db="EMBL/GenBank/DDBJ databases">
        <title>Comparative analysis of secretome profiles of manganese(II)-oxidizing ascomycete fungi.</title>
        <authorList>
            <consortium name="DOE Joint Genome Institute"/>
            <person name="Zeiner C.A."/>
            <person name="Purvine S.O."/>
            <person name="Zink E.M."/>
            <person name="Wu S."/>
            <person name="Pasa-Tolic L."/>
            <person name="Chaput D.L."/>
            <person name="Haridas S."/>
            <person name="Grigoriev I.V."/>
            <person name="Santelli C.M."/>
            <person name="Hansel C.M."/>
        </authorList>
    </citation>
    <scope>NUCLEOTIDE SEQUENCE [LARGE SCALE GENOMIC DNA]</scope>
    <source>
        <strain evidence="4 5">SRC1lrK2f</strain>
    </source>
</reference>
<dbReference type="SUPFAM" id="SSF51735">
    <property type="entry name" value="NAD(P)-binding Rossmann-fold domains"/>
    <property type="match status" value="1"/>
</dbReference>
<dbReference type="GeneID" id="29110885"/>
<evidence type="ECO:0000256" key="1">
    <source>
        <dbReference type="ARBA" id="ARBA00006328"/>
    </source>
</evidence>
<dbReference type="OMA" id="WVIPELM"/>
<keyword evidence="5" id="KW-1185">Reference proteome</keyword>
<dbReference type="InterPro" id="IPR036291">
    <property type="entry name" value="NAD(P)-bd_dom_sf"/>
</dbReference>
<evidence type="ECO:0000313" key="4">
    <source>
        <dbReference type="EMBL" id="OAG19478.1"/>
    </source>
</evidence>
<dbReference type="VEuPathDB" id="FungiDB:CC77DRAFT_1021585"/>
<dbReference type="InterPro" id="IPR051164">
    <property type="entry name" value="NmrA-like_oxidored"/>
</dbReference>
<dbReference type="RefSeq" id="XP_018384899.1">
    <property type="nucleotide sequence ID" value="XM_018525291.1"/>
</dbReference>
<dbReference type="Proteomes" id="UP000077248">
    <property type="component" value="Unassembled WGS sequence"/>
</dbReference>
<dbReference type="PANTHER" id="PTHR42748">
    <property type="entry name" value="NITROGEN METABOLITE REPRESSION PROTEIN NMRA FAMILY MEMBER"/>
    <property type="match status" value="1"/>
</dbReference>
<keyword evidence="2" id="KW-0521">NADP</keyword>
<gene>
    <name evidence="4" type="ORF">CC77DRAFT_1021585</name>
</gene>
<dbReference type="PANTHER" id="PTHR42748:SF31">
    <property type="entry name" value="NMRA-LIKE DOMAIN-CONTAINING PROTEIN-RELATED"/>
    <property type="match status" value="1"/>
</dbReference>
<accession>A0A177DJK2</accession>
<evidence type="ECO:0000259" key="3">
    <source>
        <dbReference type="Pfam" id="PF05368"/>
    </source>
</evidence>
<dbReference type="Pfam" id="PF05368">
    <property type="entry name" value="NmrA"/>
    <property type="match status" value="1"/>
</dbReference>
<evidence type="ECO:0000313" key="5">
    <source>
        <dbReference type="Proteomes" id="UP000077248"/>
    </source>
</evidence>
<dbReference type="Gene3D" id="3.40.50.720">
    <property type="entry name" value="NAD(P)-binding Rossmann-like Domain"/>
    <property type="match status" value="1"/>
</dbReference>
<dbReference type="STRING" id="5599.A0A177DJK2"/>
<dbReference type="AlphaFoldDB" id="A0A177DJK2"/>
<dbReference type="GO" id="GO:0005634">
    <property type="term" value="C:nucleus"/>
    <property type="evidence" value="ECO:0007669"/>
    <property type="project" value="TreeGrafter"/>
</dbReference>
<feature type="domain" description="NmrA-like" evidence="3">
    <location>
        <begin position="7"/>
        <end position="236"/>
    </location>
</feature>
<dbReference type="InterPro" id="IPR008030">
    <property type="entry name" value="NmrA-like"/>
</dbReference>
<sequence>MPADPSKDRLLITSASGKQAGKLLPLLSKWQNIRLAVHSSSSKARLQQDYPRAEVIQADLYSPSDCASLLENVTTVIHIGPSYHPHETEIGKMMIDAAVAAYYNGNGVFKHFILSSVLNSQFSKMLNHDCKRVVEEWIMESGIPYTILQPSTFMDNIPVAMLAQQDKPVYPALWSTENRFSMLALSDLAEVFKVVAEEREKHFYAQYPLTSTHQPISFGEALRIVEGKIGKQVMVEKKAFGDAVDALLKRLFKLEDAAQADRRSRDTAERMILFYDARGLVGNSNVLEWVLGRDACQFEEFVDQAVRGKGEQSTR</sequence>
<comment type="similarity">
    <text evidence="1">Belongs to the NmrA-type oxidoreductase family.</text>
</comment>
<dbReference type="KEGG" id="aalt:CC77DRAFT_1021585"/>
<protein>
    <submittedName>
        <fullName evidence="4">NAD(P)-binding protein</fullName>
    </submittedName>
</protein>
<evidence type="ECO:0000256" key="2">
    <source>
        <dbReference type="ARBA" id="ARBA00022857"/>
    </source>
</evidence>
<proteinExistence type="inferred from homology"/>
<name>A0A177DJK2_ALTAL</name>
<organism evidence="4 5">
    <name type="scientific">Alternaria alternata</name>
    <name type="common">Alternaria rot fungus</name>
    <name type="synonym">Torula alternata</name>
    <dbReference type="NCBI Taxonomy" id="5599"/>
    <lineage>
        <taxon>Eukaryota</taxon>
        <taxon>Fungi</taxon>
        <taxon>Dikarya</taxon>
        <taxon>Ascomycota</taxon>
        <taxon>Pezizomycotina</taxon>
        <taxon>Dothideomycetes</taxon>
        <taxon>Pleosporomycetidae</taxon>
        <taxon>Pleosporales</taxon>
        <taxon>Pleosporineae</taxon>
        <taxon>Pleosporaceae</taxon>
        <taxon>Alternaria</taxon>
        <taxon>Alternaria sect. Alternaria</taxon>
        <taxon>Alternaria alternata complex</taxon>
    </lineage>
</organism>
<dbReference type="EMBL" id="KV441481">
    <property type="protein sequence ID" value="OAG19478.1"/>
    <property type="molecule type" value="Genomic_DNA"/>
</dbReference>
<dbReference type="Gene3D" id="3.90.25.10">
    <property type="entry name" value="UDP-galactose 4-epimerase, domain 1"/>
    <property type="match status" value="1"/>
</dbReference>